<gene>
    <name evidence="1" type="ORF">L9Z73_24375</name>
</gene>
<reference evidence="1 2" key="1">
    <citation type="submission" date="2022-02" db="EMBL/GenBank/DDBJ databases">
        <title>Comparative genomics of the first Antarctic Pseudomonas spp. capable of biotransforming 2,4,6-Trinitrotoluene.</title>
        <authorList>
            <person name="Cabrera M.A."/>
            <person name="Marquez S.L."/>
            <person name="Perez-Donoso J.M."/>
        </authorList>
    </citation>
    <scope>NUCLEOTIDE SEQUENCE [LARGE SCALE GENOMIC DNA]</scope>
    <source>
        <strain evidence="1 2">TNT11</strain>
    </source>
</reference>
<dbReference type="EMBL" id="JAKNRV010000339">
    <property type="protein sequence ID" value="MCK1787365.1"/>
    <property type="molecule type" value="Genomic_DNA"/>
</dbReference>
<dbReference type="Proteomes" id="UP001317085">
    <property type="component" value="Unassembled WGS sequence"/>
</dbReference>
<evidence type="ECO:0000313" key="1">
    <source>
        <dbReference type="EMBL" id="MCK1787365.1"/>
    </source>
</evidence>
<comment type="caution">
    <text evidence="1">The sequence shown here is derived from an EMBL/GenBank/DDBJ whole genome shotgun (WGS) entry which is preliminary data.</text>
</comment>
<organism evidence="1 2">
    <name type="scientific">Pseudomonas emilianonis</name>
    <dbReference type="NCBI Taxonomy" id="2915812"/>
    <lineage>
        <taxon>Bacteria</taxon>
        <taxon>Pseudomonadati</taxon>
        <taxon>Pseudomonadota</taxon>
        <taxon>Gammaproteobacteria</taxon>
        <taxon>Pseudomonadales</taxon>
        <taxon>Pseudomonadaceae</taxon>
        <taxon>Pseudomonas</taxon>
    </lineage>
</organism>
<proteinExistence type="predicted"/>
<accession>A0ABT0ENQ4</accession>
<sequence>RMTGLQVLPCPLALPRYPVELGWRTQAQLDPMLLKVREAIVASFTLPLPSAC</sequence>
<feature type="non-terminal residue" evidence="1">
    <location>
        <position position="1"/>
    </location>
</feature>
<evidence type="ECO:0000313" key="2">
    <source>
        <dbReference type="Proteomes" id="UP001317085"/>
    </source>
</evidence>
<keyword evidence="2" id="KW-1185">Reference proteome</keyword>
<name>A0ABT0ENQ4_9PSED</name>
<protein>
    <submittedName>
        <fullName evidence="1">LysR family transcriptional regulator</fullName>
    </submittedName>
</protein>